<evidence type="ECO:0000313" key="3">
    <source>
        <dbReference type="Proteomes" id="UP001153069"/>
    </source>
</evidence>
<feature type="compositionally biased region" description="Basic and acidic residues" evidence="1">
    <location>
        <begin position="22"/>
        <end position="37"/>
    </location>
</feature>
<feature type="compositionally biased region" description="Basic and acidic residues" evidence="1">
    <location>
        <begin position="751"/>
        <end position="772"/>
    </location>
</feature>
<feature type="compositionally biased region" description="Basic and acidic residues" evidence="1">
    <location>
        <begin position="175"/>
        <end position="199"/>
    </location>
</feature>
<feature type="compositionally biased region" description="Polar residues" evidence="1">
    <location>
        <begin position="790"/>
        <end position="799"/>
    </location>
</feature>
<reference evidence="2" key="1">
    <citation type="submission" date="2020-06" db="EMBL/GenBank/DDBJ databases">
        <authorList>
            <consortium name="Plant Systems Biology data submission"/>
        </authorList>
    </citation>
    <scope>NUCLEOTIDE SEQUENCE</scope>
    <source>
        <strain evidence="2">D6</strain>
    </source>
</reference>
<feature type="compositionally biased region" description="Basic and acidic residues" evidence="1">
    <location>
        <begin position="481"/>
        <end position="510"/>
    </location>
</feature>
<evidence type="ECO:0000313" key="2">
    <source>
        <dbReference type="EMBL" id="CAB9510154.1"/>
    </source>
</evidence>
<keyword evidence="3" id="KW-1185">Reference proteome</keyword>
<feature type="compositionally biased region" description="Polar residues" evidence="1">
    <location>
        <begin position="1"/>
        <end position="12"/>
    </location>
</feature>
<proteinExistence type="predicted"/>
<organism evidence="2 3">
    <name type="scientific">Seminavis robusta</name>
    <dbReference type="NCBI Taxonomy" id="568900"/>
    <lineage>
        <taxon>Eukaryota</taxon>
        <taxon>Sar</taxon>
        <taxon>Stramenopiles</taxon>
        <taxon>Ochrophyta</taxon>
        <taxon>Bacillariophyta</taxon>
        <taxon>Bacillariophyceae</taxon>
        <taxon>Bacillariophycidae</taxon>
        <taxon>Naviculales</taxon>
        <taxon>Naviculaceae</taxon>
        <taxon>Seminavis</taxon>
    </lineage>
</organism>
<dbReference type="EMBL" id="CAICTM010000422">
    <property type="protein sequence ID" value="CAB9510154.1"/>
    <property type="molecule type" value="Genomic_DNA"/>
</dbReference>
<feature type="compositionally biased region" description="Polar residues" evidence="1">
    <location>
        <begin position="126"/>
        <end position="139"/>
    </location>
</feature>
<dbReference type="Proteomes" id="UP001153069">
    <property type="component" value="Unassembled WGS sequence"/>
</dbReference>
<feature type="compositionally biased region" description="Pro residues" evidence="1">
    <location>
        <begin position="278"/>
        <end position="288"/>
    </location>
</feature>
<feature type="compositionally biased region" description="Low complexity" evidence="1">
    <location>
        <begin position="415"/>
        <end position="426"/>
    </location>
</feature>
<protein>
    <submittedName>
        <fullName evidence="2">Uncharacterized protein</fullName>
    </submittedName>
</protein>
<dbReference type="AlphaFoldDB" id="A0A9N8E1U9"/>
<feature type="compositionally biased region" description="Basic and acidic residues" evidence="1">
    <location>
        <begin position="329"/>
        <end position="339"/>
    </location>
</feature>
<sequence>MITRLQLLQSWEPTGGASPDQPKSRETTIGLARDRKGVAMTGNEEPSEPRKLEQQRPPSMEPPPDASNVGAGPRQPESPPTSRSANDKNAMGSPRQQQPTGRPPHAPYSRHQGYAGQYAGYGGTRPPQQLQSVVTSSFSAEDERDPSHRGSYPPVPRHVNVSINPADQPRWTGPTDDRYPPERLDVDVREADQDRRQEPPPEDQSALGKPSVVPPSPARGRGLPPLSRTSSSGGGSFMAPPEPLKRSFWHHSRPNEEFSPALPAEFVPPTSKRTKVSPPMPRNDPPSRSPTGMDMRDLRRPPSFFNRSLSWDSRGDEMSYYHGMPPARESPRYGSEHSRSFHHHNMGGPPPHHHYHHHHRHSSPSPPGSYRDDEMGSMSDHSRSRGIPPPPRSHHMHYPPPPPQEVGYHHHHGSPSHAAAAGAAAAHHGRRWSHPDAWQPPLPSPTSGPRRSPTNYHHPHSGSPTMQFRDDIESNRGWTQSRERDPMPMPHEDHRRLPHFDSGLDHDAYHSGHSPYHPSPYYGRARPMHHKPPPHHSPMGGGRNAMPVDPPSQRSVSAADSRSMLDGSPSCDNAKSSDNAEDGKGKDGPLLLLALPQDRISLSETLCVVRENIEVFTATKSDVDAPAPGRKHAVVVDQVGLRCIHCRHTTRSSDRVKRAVCYPSSIKRIYRTVIDMKLDHFLQCKFVPSALKERLAELKVKHTRSTGTTMQYFIKAAHSLGLEDGPSGVRLNSSKATHRLTDGSDPASKAGSKESPAESSTADKSKCEDTRVPDQQTTSSSARPIARLDSMSSETSAAENGTADPDKFFTGKINLSLPEDKMALSPLRCFLRSQVCAFSATAEDIAVRAPTTFSITVGQVGIGCIHCVNQPSKLRSNRAVCFPFSISRIYQSVADIQRFHFGECKMLPVDVREMFLDLQRASSKGSKGLATRQYWITSAKKIGLVDTPRGIRFGRDPNKPETTSMSLDILAQVAFNVTTASRALVLPEDKPFIAEFLYVVMEQLQPCRFTEADRNKRRLKDVGCIGVECKHCAGQVDGRKFFWSSVNAVESNFVSVHTHMMECRMVPPELKEKLADLKKLRKEQTAALKTGSQKAFFSRVWSRLHGDGEKRGADPSGNNSTTSASAASSPPLSSGCPSPMMSETDSVVVAGVSDDMRQMSVVEI</sequence>
<feature type="compositionally biased region" description="Low complexity" evidence="1">
    <location>
        <begin position="1115"/>
        <end position="1142"/>
    </location>
</feature>
<feature type="compositionally biased region" description="Polar residues" evidence="1">
    <location>
        <begin position="773"/>
        <end position="782"/>
    </location>
</feature>
<dbReference type="OrthoDB" id="45138at2759"/>
<feature type="region of interest" description="Disordered" evidence="1">
    <location>
        <begin position="1107"/>
        <end position="1149"/>
    </location>
</feature>
<gene>
    <name evidence="2" type="ORF">SEMRO_423_G139830.1</name>
</gene>
<name>A0A9N8E1U9_9STRA</name>
<comment type="caution">
    <text evidence="2">The sequence shown here is derived from an EMBL/GenBank/DDBJ whole genome shotgun (WGS) entry which is preliminary data.</text>
</comment>
<feature type="region of interest" description="Disordered" evidence="1">
    <location>
        <begin position="724"/>
        <end position="803"/>
    </location>
</feature>
<feature type="compositionally biased region" description="Basic residues" evidence="1">
    <location>
        <begin position="340"/>
        <end position="362"/>
    </location>
</feature>
<feature type="region of interest" description="Disordered" evidence="1">
    <location>
        <begin position="1"/>
        <end position="585"/>
    </location>
</feature>
<evidence type="ECO:0000256" key="1">
    <source>
        <dbReference type="SAM" id="MobiDB-lite"/>
    </source>
</evidence>
<accession>A0A9N8E1U9</accession>